<organism evidence="2 3">
    <name type="scientific">Mycolicibacterium psychrotolerans</name>
    <dbReference type="NCBI Taxonomy" id="216929"/>
    <lineage>
        <taxon>Bacteria</taxon>
        <taxon>Bacillati</taxon>
        <taxon>Actinomycetota</taxon>
        <taxon>Actinomycetes</taxon>
        <taxon>Mycobacteriales</taxon>
        <taxon>Mycobacteriaceae</taxon>
        <taxon>Mycolicibacterium</taxon>
    </lineage>
</organism>
<dbReference type="Proteomes" id="UP000466514">
    <property type="component" value="Chromosome"/>
</dbReference>
<gene>
    <name evidence="2" type="ORF">MPSYJ_04600</name>
</gene>
<evidence type="ECO:0000313" key="2">
    <source>
        <dbReference type="EMBL" id="BBX66999.1"/>
    </source>
</evidence>
<proteinExistence type="predicted"/>
<dbReference type="KEGG" id="mpsc:MPSYJ_04600"/>
<protein>
    <recommendedName>
        <fullName evidence="4">Lipoprotein LpqJ</fullName>
    </recommendedName>
</protein>
<dbReference type="AlphaFoldDB" id="A0A7I7M6J0"/>
<evidence type="ECO:0000313" key="3">
    <source>
        <dbReference type="Proteomes" id="UP000466514"/>
    </source>
</evidence>
<evidence type="ECO:0000256" key="1">
    <source>
        <dbReference type="SAM" id="MobiDB-lite"/>
    </source>
</evidence>
<feature type="compositionally biased region" description="Pro residues" evidence="1">
    <location>
        <begin position="87"/>
        <end position="111"/>
    </location>
</feature>
<sequence>MHPASRSGVVDYRHGTFASATNAATNEDIYPPASHFRHTGHTLRTLDQMKMRLAAAGVLAVAVLAGCQSSIEGTATRTPDTGIEPDFPTPRPSRSTPPPATTAPAPSPAPTREPSGEVLSPQDGYVFIQTKSGKTRCQLDEQEVGCESAFTNAPEVEGEPANGVRLTADGRVSWVLGNLGAIPAVTLDYRTYSALGWTIDAGEDGTTFTNDGTGHGMTISVEGVASF</sequence>
<accession>A0A7I7M6J0</accession>
<keyword evidence="3" id="KW-1185">Reference proteome</keyword>
<dbReference type="EMBL" id="AP022574">
    <property type="protein sequence ID" value="BBX66999.1"/>
    <property type="molecule type" value="Genomic_DNA"/>
</dbReference>
<reference evidence="2 3" key="1">
    <citation type="journal article" date="2019" name="Emerg. Microbes Infect.">
        <title>Comprehensive subspecies identification of 175 nontuberculous mycobacteria species based on 7547 genomic profiles.</title>
        <authorList>
            <person name="Matsumoto Y."/>
            <person name="Kinjo T."/>
            <person name="Motooka D."/>
            <person name="Nabeya D."/>
            <person name="Jung N."/>
            <person name="Uechi K."/>
            <person name="Horii T."/>
            <person name="Iida T."/>
            <person name="Fujita J."/>
            <person name="Nakamura S."/>
        </authorList>
    </citation>
    <scope>NUCLEOTIDE SEQUENCE [LARGE SCALE GENOMIC DNA]</scope>
    <source>
        <strain evidence="2 3">JCM 13323</strain>
    </source>
</reference>
<feature type="region of interest" description="Disordered" evidence="1">
    <location>
        <begin position="72"/>
        <end position="121"/>
    </location>
</feature>
<name>A0A7I7M6J0_9MYCO</name>
<evidence type="ECO:0008006" key="4">
    <source>
        <dbReference type="Google" id="ProtNLM"/>
    </source>
</evidence>